<dbReference type="AlphaFoldDB" id="A0A1I6N1X7"/>
<name>A0A1I6N1X7_9RHOB</name>
<gene>
    <name evidence="1" type="ORF">SAMN05444714_3027</name>
</gene>
<dbReference type="Proteomes" id="UP000198926">
    <property type="component" value="Unassembled WGS sequence"/>
</dbReference>
<evidence type="ECO:0000313" key="2">
    <source>
        <dbReference type="Proteomes" id="UP000198926"/>
    </source>
</evidence>
<accession>A0A1I6N1X7</accession>
<organism evidence="1 2">
    <name type="scientific">Yoonia litorea</name>
    <dbReference type="NCBI Taxonomy" id="1123755"/>
    <lineage>
        <taxon>Bacteria</taxon>
        <taxon>Pseudomonadati</taxon>
        <taxon>Pseudomonadota</taxon>
        <taxon>Alphaproteobacteria</taxon>
        <taxon>Rhodobacterales</taxon>
        <taxon>Paracoccaceae</taxon>
        <taxon>Yoonia</taxon>
    </lineage>
</organism>
<proteinExistence type="predicted"/>
<dbReference type="EMBL" id="FOZM01000003">
    <property type="protein sequence ID" value="SFS21940.1"/>
    <property type="molecule type" value="Genomic_DNA"/>
</dbReference>
<dbReference type="STRING" id="1123755.SAMN05444714_3027"/>
<keyword evidence="2" id="KW-1185">Reference proteome</keyword>
<evidence type="ECO:0000313" key="1">
    <source>
        <dbReference type="EMBL" id="SFS21940.1"/>
    </source>
</evidence>
<reference evidence="1 2" key="1">
    <citation type="submission" date="2016-10" db="EMBL/GenBank/DDBJ databases">
        <authorList>
            <person name="de Groot N.N."/>
        </authorList>
    </citation>
    <scope>NUCLEOTIDE SEQUENCE [LARGE SCALE GENOMIC DNA]</scope>
    <source>
        <strain evidence="1 2">DSM 29433</strain>
    </source>
</reference>
<sequence length="66" mass="7384">MRKTLSRKDVKGNTHRRILEHHLTFAEKTGNKYVVRCVVVQSGTGDCARDSTGRTDSPLAFSGHWA</sequence>
<protein>
    <submittedName>
        <fullName evidence="1">Uncharacterized protein</fullName>
    </submittedName>
</protein>